<dbReference type="EMBL" id="CP001672">
    <property type="protein sequence ID" value="ACT48139.1"/>
    <property type="molecule type" value="Genomic_DNA"/>
</dbReference>
<gene>
    <name evidence="3" type="ordered locus">Mmol_1233</name>
</gene>
<organism evidence="3 4">
    <name type="scientific">Methylotenera mobilis (strain JLW8 / ATCC BAA-1282 / DSM 17540)</name>
    <dbReference type="NCBI Taxonomy" id="583345"/>
    <lineage>
        <taxon>Bacteria</taxon>
        <taxon>Pseudomonadati</taxon>
        <taxon>Pseudomonadota</taxon>
        <taxon>Betaproteobacteria</taxon>
        <taxon>Nitrosomonadales</taxon>
        <taxon>Methylophilaceae</taxon>
        <taxon>Methylotenera</taxon>
    </lineage>
</organism>
<dbReference type="STRING" id="583345.Mmol_1233"/>
<dbReference type="OrthoDB" id="8537562at2"/>
<evidence type="ECO:0000313" key="3">
    <source>
        <dbReference type="EMBL" id="ACT48139.1"/>
    </source>
</evidence>
<dbReference type="HOGENOM" id="CLU_2523727_0_0_4"/>
<dbReference type="Proteomes" id="UP000002742">
    <property type="component" value="Chromosome"/>
</dbReference>
<accession>C6WW40</accession>
<dbReference type="KEGG" id="mmb:Mmol_1233"/>
<reference evidence="3 4" key="2">
    <citation type="journal article" date="2011" name="J. Bacteriol.">
        <title>Genomes of three methylotrophs from a single niche uncover genetic and metabolic divergence of Methylophilaceae.</title>
        <authorList>
            <person name="Lapidus A."/>
            <person name="Clum A."/>
            <person name="Labutti K."/>
            <person name="Kaluzhnaya M.G."/>
            <person name="Lim S."/>
            <person name="Beck D.A."/>
            <person name="Glavina Del Rio T."/>
            <person name="Nolan M."/>
            <person name="Mavromatis K."/>
            <person name="Huntemann M."/>
            <person name="Lucas S."/>
            <person name="Lidstrom M.E."/>
            <person name="Ivanova N."/>
            <person name="Chistoserdova L."/>
        </authorList>
    </citation>
    <scope>NUCLEOTIDE SEQUENCE [LARGE SCALE GENOMIC DNA]</scope>
    <source>
        <strain evidence="4">JLW8 / ATCC BAA-1282 / DSM 17540</strain>
    </source>
</reference>
<sequence length="84" mass="8858">MRFKLIALTVLILVNSAYSAAVMAASNPPLDIIELLGEMEDDSMLAAALTELDKKPAKTANINSSEISSKQHTDTATPAGGNKK</sequence>
<evidence type="ECO:0000256" key="2">
    <source>
        <dbReference type="SAM" id="SignalP"/>
    </source>
</evidence>
<feature type="region of interest" description="Disordered" evidence="1">
    <location>
        <begin position="59"/>
        <end position="84"/>
    </location>
</feature>
<feature type="chain" id="PRO_5002973266" description="Secreted protein" evidence="2">
    <location>
        <begin position="21"/>
        <end position="84"/>
    </location>
</feature>
<protein>
    <recommendedName>
        <fullName evidence="5">Secreted protein</fullName>
    </recommendedName>
</protein>
<feature type="compositionally biased region" description="Polar residues" evidence="1">
    <location>
        <begin position="60"/>
        <end position="76"/>
    </location>
</feature>
<evidence type="ECO:0000313" key="4">
    <source>
        <dbReference type="Proteomes" id="UP000002742"/>
    </source>
</evidence>
<evidence type="ECO:0000256" key="1">
    <source>
        <dbReference type="SAM" id="MobiDB-lite"/>
    </source>
</evidence>
<reference evidence="4" key="1">
    <citation type="submission" date="2009-07" db="EMBL/GenBank/DDBJ databases">
        <title>Complete sequence of Methylotenera mobilis JLW8.</title>
        <authorList>
            <consortium name="US DOE Joint Genome Institute"/>
            <person name="Lucas S."/>
            <person name="Copeland A."/>
            <person name="Lapidus A."/>
            <person name="Glavina del Rio T."/>
            <person name="Tice H."/>
            <person name="Bruce D."/>
            <person name="Goodwin L."/>
            <person name="Pitluck S."/>
            <person name="LaButti K.M."/>
            <person name="Clum A."/>
            <person name="Larimer F."/>
            <person name="Land M."/>
            <person name="Hauser L."/>
            <person name="Kyrpides N."/>
            <person name="Mikhailova N."/>
            <person name="Kayluzhnaya M."/>
            <person name="Chistoserdova L."/>
        </authorList>
    </citation>
    <scope>NUCLEOTIDE SEQUENCE [LARGE SCALE GENOMIC DNA]</scope>
    <source>
        <strain evidence="4">JLW8 / ATCC BAA-1282 / DSM 17540</strain>
    </source>
</reference>
<dbReference type="RefSeq" id="WP_015832174.1">
    <property type="nucleotide sequence ID" value="NC_012968.1"/>
</dbReference>
<proteinExistence type="predicted"/>
<evidence type="ECO:0008006" key="5">
    <source>
        <dbReference type="Google" id="ProtNLM"/>
    </source>
</evidence>
<keyword evidence="4" id="KW-1185">Reference proteome</keyword>
<name>C6WW40_METML</name>
<feature type="signal peptide" evidence="2">
    <location>
        <begin position="1"/>
        <end position="20"/>
    </location>
</feature>
<keyword evidence="2" id="KW-0732">Signal</keyword>
<dbReference type="AlphaFoldDB" id="C6WW40"/>